<dbReference type="InterPro" id="IPR007110">
    <property type="entry name" value="Ig-like_dom"/>
</dbReference>
<dbReference type="InterPro" id="IPR013783">
    <property type="entry name" value="Ig-like_fold"/>
</dbReference>
<dbReference type="InterPro" id="IPR036179">
    <property type="entry name" value="Ig-like_dom_sf"/>
</dbReference>
<gene>
    <name evidence="2" type="ORF">JZ751_004725</name>
</gene>
<dbReference type="Pfam" id="PF13895">
    <property type="entry name" value="Ig_2"/>
    <property type="match status" value="1"/>
</dbReference>
<reference evidence="2" key="1">
    <citation type="thesis" date="2021" institute="BYU ScholarsArchive" country="Provo, UT, USA">
        <title>Applications of and Algorithms for Genome Assembly and Genomic Analyses with an Emphasis on Marine Teleosts.</title>
        <authorList>
            <person name="Pickett B.D."/>
        </authorList>
    </citation>
    <scope>NUCLEOTIDE SEQUENCE</scope>
    <source>
        <strain evidence="2">HI-2016</strain>
    </source>
</reference>
<accession>A0A8T2N5Y8</accession>
<evidence type="ECO:0000313" key="3">
    <source>
        <dbReference type="Proteomes" id="UP000824540"/>
    </source>
</evidence>
<evidence type="ECO:0000313" key="2">
    <source>
        <dbReference type="EMBL" id="KAG9335404.1"/>
    </source>
</evidence>
<feature type="domain" description="Ig-like" evidence="1">
    <location>
        <begin position="83"/>
        <end position="162"/>
    </location>
</feature>
<comment type="caution">
    <text evidence="2">The sequence shown here is derived from an EMBL/GenBank/DDBJ whole genome shotgun (WGS) entry which is preliminary data.</text>
</comment>
<dbReference type="PANTHER" id="PTHR46013">
    <property type="entry name" value="VASCULAR CELL ADHESION MOLECULE 1"/>
    <property type="match status" value="1"/>
</dbReference>
<dbReference type="SMART" id="SM00409">
    <property type="entry name" value="IG"/>
    <property type="match status" value="1"/>
</dbReference>
<dbReference type="OrthoDB" id="10012075at2759"/>
<proteinExistence type="predicted"/>
<dbReference type="AlphaFoldDB" id="A0A8T2N5Y8"/>
<sequence>MSSTYLYPSNNIVQKAFWFVERNHDLNESSEYRGRVEYLGVMGNNSTLRLRNLTDNDAKTYQFRFITDKDKYTGKGGSALSLTDLQVSVDPETVTEGQTVTLTCRTTCALTGSSAFIWYKNNQSLSFTSQEHQITASSGDAGSYSCAVRGYENLPSPAVTLSVE</sequence>
<feature type="non-terminal residue" evidence="2">
    <location>
        <position position="1"/>
    </location>
</feature>
<name>A0A8T2N5Y8_9TELE</name>
<dbReference type="PROSITE" id="PS50835">
    <property type="entry name" value="IG_LIKE"/>
    <property type="match status" value="1"/>
</dbReference>
<dbReference type="EMBL" id="JAFBMS010000120">
    <property type="protein sequence ID" value="KAG9335404.1"/>
    <property type="molecule type" value="Genomic_DNA"/>
</dbReference>
<keyword evidence="3" id="KW-1185">Reference proteome</keyword>
<dbReference type="PANTHER" id="PTHR46013:SF4">
    <property type="entry name" value="B-CELL RECEPTOR CD22-RELATED"/>
    <property type="match status" value="1"/>
</dbReference>
<dbReference type="Proteomes" id="UP000824540">
    <property type="component" value="Unassembled WGS sequence"/>
</dbReference>
<dbReference type="SUPFAM" id="SSF48726">
    <property type="entry name" value="Immunoglobulin"/>
    <property type="match status" value="1"/>
</dbReference>
<dbReference type="InterPro" id="IPR003599">
    <property type="entry name" value="Ig_sub"/>
</dbReference>
<dbReference type="Gene3D" id="2.60.40.10">
    <property type="entry name" value="Immunoglobulins"/>
    <property type="match status" value="2"/>
</dbReference>
<evidence type="ECO:0000259" key="1">
    <source>
        <dbReference type="PROSITE" id="PS50835"/>
    </source>
</evidence>
<protein>
    <recommendedName>
        <fullName evidence="1">Ig-like domain-containing protein</fullName>
    </recommendedName>
</protein>
<organism evidence="2 3">
    <name type="scientific">Albula glossodonta</name>
    <name type="common">roundjaw bonefish</name>
    <dbReference type="NCBI Taxonomy" id="121402"/>
    <lineage>
        <taxon>Eukaryota</taxon>
        <taxon>Metazoa</taxon>
        <taxon>Chordata</taxon>
        <taxon>Craniata</taxon>
        <taxon>Vertebrata</taxon>
        <taxon>Euteleostomi</taxon>
        <taxon>Actinopterygii</taxon>
        <taxon>Neopterygii</taxon>
        <taxon>Teleostei</taxon>
        <taxon>Albuliformes</taxon>
        <taxon>Albulidae</taxon>
        <taxon>Albula</taxon>
    </lineage>
</organism>